<keyword evidence="2" id="KW-1185">Reference proteome</keyword>
<dbReference type="EMBL" id="JAIQCV010000004">
    <property type="protein sequence ID" value="KAH1107418.1"/>
    <property type="molecule type" value="Genomic_DNA"/>
</dbReference>
<protein>
    <submittedName>
        <fullName evidence="1">Uncharacterized protein</fullName>
    </submittedName>
</protein>
<sequence>MRLNGGVEETRNEKKKVGDALKITTIEYCESSEEVHKDKEMTKFARRFKKFMRSNRGRNFQKKEGLKLESTKEKDHIIYYECRNLKHINFGCLQWKKKGSSKQNFKAHATTSSYEDSSNNEDQEVTNLCLIAINDPKVTYKTSNSISYSCNKLQDAYDELGLEFETMVSKYKEKYF</sequence>
<dbReference type="Proteomes" id="UP000828251">
    <property type="component" value="Unassembled WGS sequence"/>
</dbReference>
<dbReference type="AlphaFoldDB" id="A0A9D3W3S6"/>
<organism evidence="1 2">
    <name type="scientific">Gossypium stocksii</name>
    <dbReference type="NCBI Taxonomy" id="47602"/>
    <lineage>
        <taxon>Eukaryota</taxon>
        <taxon>Viridiplantae</taxon>
        <taxon>Streptophyta</taxon>
        <taxon>Embryophyta</taxon>
        <taxon>Tracheophyta</taxon>
        <taxon>Spermatophyta</taxon>
        <taxon>Magnoliopsida</taxon>
        <taxon>eudicotyledons</taxon>
        <taxon>Gunneridae</taxon>
        <taxon>Pentapetalae</taxon>
        <taxon>rosids</taxon>
        <taxon>malvids</taxon>
        <taxon>Malvales</taxon>
        <taxon>Malvaceae</taxon>
        <taxon>Malvoideae</taxon>
        <taxon>Gossypium</taxon>
    </lineage>
</organism>
<evidence type="ECO:0000313" key="2">
    <source>
        <dbReference type="Proteomes" id="UP000828251"/>
    </source>
</evidence>
<evidence type="ECO:0000313" key="1">
    <source>
        <dbReference type="EMBL" id="KAH1107418.1"/>
    </source>
</evidence>
<comment type="caution">
    <text evidence="1">The sequence shown here is derived from an EMBL/GenBank/DDBJ whole genome shotgun (WGS) entry which is preliminary data.</text>
</comment>
<proteinExistence type="predicted"/>
<name>A0A9D3W3S6_9ROSI</name>
<accession>A0A9D3W3S6</accession>
<reference evidence="1 2" key="1">
    <citation type="journal article" date="2021" name="Plant Biotechnol. J.">
        <title>Multi-omics assisted identification of the key and species-specific regulatory components of drought-tolerant mechanisms in Gossypium stocksii.</title>
        <authorList>
            <person name="Yu D."/>
            <person name="Ke L."/>
            <person name="Zhang D."/>
            <person name="Wu Y."/>
            <person name="Sun Y."/>
            <person name="Mei J."/>
            <person name="Sun J."/>
            <person name="Sun Y."/>
        </authorList>
    </citation>
    <scope>NUCLEOTIDE SEQUENCE [LARGE SCALE GENOMIC DNA]</scope>
    <source>
        <strain evidence="2">cv. E1</strain>
        <tissue evidence="1">Leaf</tissue>
    </source>
</reference>
<gene>
    <name evidence="1" type="ORF">J1N35_011186</name>
</gene>
<dbReference type="OrthoDB" id="999288at2759"/>